<reference evidence="6" key="2">
    <citation type="submission" date="2025-08" db="UniProtKB">
        <authorList>
            <consortium name="Ensembl"/>
        </authorList>
    </citation>
    <scope>IDENTIFICATION</scope>
    <source>
        <strain evidence="6">Isolate ISIS603380</strain>
    </source>
</reference>
<dbReference type="PANTHER" id="PTHR10562">
    <property type="entry name" value="SMALL UBIQUITIN-RELATED MODIFIER"/>
    <property type="match status" value="1"/>
</dbReference>
<dbReference type="GeneTree" id="ENSGT00950000182895"/>
<reference evidence="6 7" key="1">
    <citation type="submission" date="2009-06" db="EMBL/GenBank/DDBJ databases">
        <title>The Genome Sequence of Loxodonta africana (African elephant).</title>
        <authorList>
            <person name="Di Palma F."/>
            <person name="Heiman D."/>
            <person name="Young S."/>
            <person name="Johnson J."/>
            <person name="Lander E.S."/>
            <person name="Lindblad-Toh K."/>
        </authorList>
    </citation>
    <scope>NUCLEOTIDE SEQUENCE [LARGE SCALE GENOMIC DNA]</scope>
    <source>
        <strain evidence="6 7">Isolate ISIS603380</strain>
    </source>
</reference>
<dbReference type="PROSITE" id="PS50053">
    <property type="entry name" value="UBIQUITIN_2"/>
    <property type="match status" value="1"/>
</dbReference>
<dbReference type="InterPro" id="IPR000626">
    <property type="entry name" value="Ubiquitin-like_dom"/>
</dbReference>
<protein>
    <recommendedName>
        <fullName evidence="4">Small ubiquitin-related modifier</fullName>
        <shortName evidence="4">SUMO</shortName>
    </recommendedName>
</protein>
<accession>G3U994</accession>
<dbReference type="STRING" id="9785.ENSLAFP00000024402"/>
<dbReference type="InterPro" id="IPR029071">
    <property type="entry name" value="Ubiquitin-like_domsf"/>
</dbReference>
<reference evidence="6" key="3">
    <citation type="submission" date="2025-09" db="UniProtKB">
        <authorList>
            <consortium name="Ensembl"/>
        </authorList>
    </citation>
    <scope>IDENTIFICATION</scope>
    <source>
        <strain evidence="6">Isolate ISIS603380</strain>
    </source>
</reference>
<keyword evidence="7" id="KW-1185">Reference proteome</keyword>
<dbReference type="InterPro" id="IPR022617">
    <property type="entry name" value="Rad60/SUMO-like_dom"/>
</dbReference>
<name>G3U994_LOXAF</name>
<evidence type="ECO:0000259" key="5">
    <source>
        <dbReference type="PROSITE" id="PS50053"/>
    </source>
</evidence>
<sequence>MANEKSQEGVKTENNNHINLKVVGQDGSEVQFKIKRYIPFSKQMKAYCEQQGLPMMQIRFPFDGQPMNETDIPAQLDMGDKDKIDVFRQQTRGVF</sequence>
<dbReference type="SUPFAM" id="SSF54236">
    <property type="entry name" value="Ubiquitin-like"/>
    <property type="match status" value="1"/>
</dbReference>
<dbReference type="GeneID" id="100674588"/>
<evidence type="ECO:0000256" key="3">
    <source>
        <dbReference type="ARBA" id="ARBA00022786"/>
    </source>
</evidence>
<dbReference type="HOGENOM" id="CLU_148322_2_1_1"/>
<dbReference type="SMART" id="SM00213">
    <property type="entry name" value="UBQ"/>
    <property type="match status" value="1"/>
</dbReference>
<dbReference type="InParanoid" id="G3U994"/>
<comment type="similarity">
    <text evidence="1 4">Belongs to the ubiquitin family. SUMO subfamily.</text>
</comment>
<dbReference type="AlphaFoldDB" id="G3U994"/>
<proteinExistence type="inferred from homology"/>
<evidence type="ECO:0000313" key="7">
    <source>
        <dbReference type="Proteomes" id="UP000007646"/>
    </source>
</evidence>
<dbReference type="GO" id="GO:0016925">
    <property type="term" value="P:protein sumoylation"/>
    <property type="evidence" value="ECO:0007669"/>
    <property type="project" value="UniProtKB-ARBA"/>
</dbReference>
<gene>
    <name evidence="6" type="primary">LOC100674588</name>
</gene>
<evidence type="ECO:0000256" key="2">
    <source>
        <dbReference type="ARBA" id="ARBA00022499"/>
    </source>
</evidence>
<evidence type="ECO:0000313" key="6">
    <source>
        <dbReference type="Ensembl" id="ENSLAFP00000024402.1"/>
    </source>
</evidence>
<dbReference type="Pfam" id="PF11976">
    <property type="entry name" value="Rad60-SLD"/>
    <property type="match status" value="1"/>
</dbReference>
<feature type="domain" description="Ubiquitin-like" evidence="5">
    <location>
        <begin position="16"/>
        <end position="93"/>
    </location>
</feature>
<dbReference type="GO" id="GO:0005634">
    <property type="term" value="C:nucleus"/>
    <property type="evidence" value="ECO:0007669"/>
    <property type="project" value="UniProtKB-SubCell"/>
</dbReference>
<dbReference type="eggNOG" id="KOG1769">
    <property type="taxonomic scope" value="Eukaryota"/>
</dbReference>
<dbReference type="Proteomes" id="UP000007646">
    <property type="component" value="Unassembled WGS sequence"/>
</dbReference>
<keyword evidence="2" id="KW-1017">Isopeptide bond</keyword>
<organism evidence="6 7">
    <name type="scientific">Loxodonta africana</name>
    <name type="common">African elephant</name>
    <dbReference type="NCBI Taxonomy" id="9785"/>
    <lineage>
        <taxon>Eukaryota</taxon>
        <taxon>Metazoa</taxon>
        <taxon>Chordata</taxon>
        <taxon>Craniata</taxon>
        <taxon>Vertebrata</taxon>
        <taxon>Euteleostomi</taxon>
        <taxon>Mammalia</taxon>
        <taxon>Eutheria</taxon>
        <taxon>Afrotheria</taxon>
        <taxon>Proboscidea</taxon>
        <taxon>Elephantidae</taxon>
        <taxon>Loxodonta</taxon>
    </lineage>
</organism>
<keyword evidence="3 4" id="KW-0833">Ubl conjugation pathway</keyword>
<dbReference type="Gene3D" id="3.10.20.90">
    <property type="entry name" value="Phosphatidylinositol 3-kinase Catalytic Subunit, Chain A, domain 1"/>
    <property type="match status" value="1"/>
</dbReference>
<dbReference type="Ensembl" id="ENSLAFT00000037152.1">
    <property type="protein sequence ID" value="ENSLAFP00000024402.1"/>
    <property type="gene ID" value="ENSLAFG00000029061.1"/>
</dbReference>
<keyword evidence="4" id="KW-0539">Nucleus</keyword>
<evidence type="ECO:0000256" key="1">
    <source>
        <dbReference type="ARBA" id="ARBA00009185"/>
    </source>
</evidence>
<dbReference type="FunFam" id="3.10.20.90:FF:000022">
    <property type="entry name" value="Small ubiquitin-related modifier"/>
    <property type="match status" value="1"/>
</dbReference>
<dbReference type="RefSeq" id="XP_064143494.1">
    <property type="nucleotide sequence ID" value="XM_064287424.1"/>
</dbReference>
<comment type="subcellular location">
    <subcellularLocation>
        <location evidence="4">Nucleus</location>
    </subcellularLocation>
</comment>
<evidence type="ECO:0000256" key="4">
    <source>
        <dbReference type="RuleBase" id="RU361190"/>
    </source>
</evidence>